<evidence type="ECO:0000256" key="6">
    <source>
        <dbReference type="SAM" id="MobiDB-lite"/>
    </source>
</evidence>
<dbReference type="EMBL" id="LR899010">
    <property type="protein sequence ID" value="CAD7082856.1"/>
    <property type="molecule type" value="Genomic_DNA"/>
</dbReference>
<comment type="similarity">
    <text evidence="2">Belongs to the N-acetylmuramoyl-L-alanine amidase 2 family.</text>
</comment>
<evidence type="ECO:0000313" key="10">
    <source>
        <dbReference type="EMBL" id="CAD7082856.1"/>
    </source>
</evidence>
<keyword evidence="7" id="KW-0812">Transmembrane</keyword>
<dbReference type="Pfam" id="PF01510">
    <property type="entry name" value="Amidase_2"/>
    <property type="match status" value="1"/>
</dbReference>
<dbReference type="GO" id="GO:0005576">
    <property type="term" value="C:extracellular region"/>
    <property type="evidence" value="ECO:0007669"/>
    <property type="project" value="UniProtKB-SubCell"/>
</dbReference>
<dbReference type="Proteomes" id="UP000594454">
    <property type="component" value="Chromosome 2"/>
</dbReference>
<dbReference type="FunCoup" id="A0A7R8UL48">
    <property type="interactions" value="119"/>
</dbReference>
<evidence type="ECO:0000256" key="7">
    <source>
        <dbReference type="SAM" id="Phobius"/>
    </source>
</evidence>
<evidence type="ECO:0000256" key="5">
    <source>
        <dbReference type="ARBA" id="ARBA00022859"/>
    </source>
</evidence>
<dbReference type="Gene3D" id="3.40.80.10">
    <property type="entry name" value="Peptidoglycan recognition protein-like"/>
    <property type="match status" value="1"/>
</dbReference>
<dbReference type="InterPro" id="IPR036505">
    <property type="entry name" value="Amidase/PGRP_sf"/>
</dbReference>
<dbReference type="SMART" id="SM00644">
    <property type="entry name" value="Ami_2"/>
    <property type="match status" value="1"/>
</dbReference>
<organism evidence="10 11">
    <name type="scientific">Hermetia illucens</name>
    <name type="common">Black soldier fly</name>
    <dbReference type="NCBI Taxonomy" id="343691"/>
    <lineage>
        <taxon>Eukaryota</taxon>
        <taxon>Metazoa</taxon>
        <taxon>Ecdysozoa</taxon>
        <taxon>Arthropoda</taxon>
        <taxon>Hexapoda</taxon>
        <taxon>Insecta</taxon>
        <taxon>Pterygota</taxon>
        <taxon>Neoptera</taxon>
        <taxon>Endopterygota</taxon>
        <taxon>Diptera</taxon>
        <taxon>Brachycera</taxon>
        <taxon>Stratiomyomorpha</taxon>
        <taxon>Stratiomyidae</taxon>
        <taxon>Hermetiinae</taxon>
        <taxon>Hermetia</taxon>
    </lineage>
</organism>
<dbReference type="OrthoDB" id="10001926at2759"/>
<feature type="region of interest" description="Disordered" evidence="6">
    <location>
        <begin position="1"/>
        <end position="27"/>
    </location>
</feature>
<dbReference type="InParanoid" id="A0A7R8UL48"/>
<evidence type="ECO:0000259" key="9">
    <source>
        <dbReference type="SMART" id="SM00701"/>
    </source>
</evidence>
<dbReference type="GO" id="GO:0008270">
    <property type="term" value="F:zinc ion binding"/>
    <property type="evidence" value="ECO:0007669"/>
    <property type="project" value="InterPro"/>
</dbReference>
<feature type="region of interest" description="Disordered" evidence="6">
    <location>
        <begin position="201"/>
        <end position="231"/>
    </location>
</feature>
<sequence>MKIETEPKTRSSESSSNDSGVMTEDSAALNDVCAHNKVNMSATIQVNDDNKVYDNEYKIVNSSQIQNGDDKVHCTTTSNQTKPSSSPESTHISIESIDEDAIDSSVIDSDSDFEDMPTNGEFIIQELGQHITPNNCKNGIIVVSQNQLDKSGSNSNVSTTPRPQIGSIAVQNSTDITFGDKTFYQGPVTIKQFLLENNKWKPKDSNGNVNPAFDGSDTEKTNGDKNGTNNQKTDYKKIFLKKKAVTITGGIILVILILITIITSSLLLAKSKSLNSKLGDGDDSRLNIPINSTIGKDNIGGGKVLRMVSRAEWVAQPPRNTLNDLELPARRVIIAHTATEGCLSQGSCTFHVRYIQTFHMESRQWDDISYNFLVGGDGAVYEGRGWDKEGAHTKGFNKNSICIAFIGTFINQVPPDRQLNAAKLLIEEGVRLNKISKDYKLFGHRQLIPSESPGEKLYEIIKKWPHWSDEIEV</sequence>
<keyword evidence="11" id="KW-1185">Reference proteome</keyword>
<keyword evidence="7" id="KW-1133">Transmembrane helix</keyword>
<keyword evidence="5" id="KW-0391">Immunity</keyword>
<feature type="region of interest" description="Disordered" evidence="6">
    <location>
        <begin position="64"/>
        <end position="91"/>
    </location>
</feature>
<evidence type="ECO:0000256" key="3">
    <source>
        <dbReference type="ARBA" id="ARBA00022525"/>
    </source>
</evidence>
<accession>A0A7R8UL48</accession>
<dbReference type="GO" id="GO:0009253">
    <property type="term" value="P:peptidoglycan catabolic process"/>
    <property type="evidence" value="ECO:0007669"/>
    <property type="project" value="InterPro"/>
</dbReference>
<proteinExistence type="inferred from homology"/>
<dbReference type="PANTHER" id="PTHR11022">
    <property type="entry name" value="PEPTIDOGLYCAN RECOGNITION PROTEIN"/>
    <property type="match status" value="1"/>
</dbReference>
<dbReference type="FunFam" id="3.40.80.10:FF:000001">
    <property type="entry name" value="Peptidoglycan recognition protein 1"/>
    <property type="match status" value="1"/>
</dbReference>
<dbReference type="SMART" id="SM00701">
    <property type="entry name" value="PGRP"/>
    <property type="match status" value="1"/>
</dbReference>
<evidence type="ECO:0000256" key="2">
    <source>
        <dbReference type="ARBA" id="ARBA00007553"/>
    </source>
</evidence>
<evidence type="ECO:0000256" key="4">
    <source>
        <dbReference type="ARBA" id="ARBA00022588"/>
    </source>
</evidence>
<dbReference type="AlphaFoldDB" id="A0A7R8UL48"/>
<feature type="compositionally biased region" description="Basic and acidic residues" evidence="6">
    <location>
        <begin position="1"/>
        <end position="11"/>
    </location>
</feature>
<dbReference type="InterPro" id="IPR006619">
    <property type="entry name" value="PGRP_domain_met/bac"/>
</dbReference>
<feature type="domain" description="N-acetylmuramoyl-L-alanine amidase" evidence="8">
    <location>
        <begin position="320"/>
        <end position="454"/>
    </location>
</feature>
<dbReference type="InterPro" id="IPR015510">
    <property type="entry name" value="PGRP"/>
</dbReference>
<keyword evidence="4" id="KW-0399">Innate immunity</keyword>
<comment type="subcellular location">
    <subcellularLocation>
        <location evidence="1">Secreted</location>
    </subcellularLocation>
</comment>
<gene>
    <name evidence="10" type="ORF">HERILL_LOCUS5858</name>
</gene>
<evidence type="ECO:0000256" key="1">
    <source>
        <dbReference type="ARBA" id="ARBA00004613"/>
    </source>
</evidence>
<feature type="domain" description="Peptidoglycan recognition protein family" evidence="9">
    <location>
        <begin position="305"/>
        <end position="448"/>
    </location>
</feature>
<name>A0A7R8UL48_HERIL</name>
<dbReference type="GO" id="GO:0008745">
    <property type="term" value="F:N-acetylmuramoyl-L-alanine amidase activity"/>
    <property type="evidence" value="ECO:0007669"/>
    <property type="project" value="InterPro"/>
</dbReference>
<feature type="transmembrane region" description="Helical" evidence="7">
    <location>
        <begin position="244"/>
        <end position="268"/>
    </location>
</feature>
<dbReference type="GO" id="GO:0045087">
    <property type="term" value="P:innate immune response"/>
    <property type="evidence" value="ECO:0007669"/>
    <property type="project" value="UniProtKB-KW"/>
</dbReference>
<dbReference type="OMA" id="TQSECTF"/>
<keyword evidence="3" id="KW-0964">Secreted</keyword>
<dbReference type="InterPro" id="IPR002502">
    <property type="entry name" value="Amidase_domain"/>
</dbReference>
<dbReference type="PANTHER" id="PTHR11022:SF41">
    <property type="entry name" value="PEPTIDOGLYCAN-RECOGNITION PROTEIN LC-RELATED"/>
    <property type="match status" value="1"/>
</dbReference>
<reference evidence="10 11" key="1">
    <citation type="submission" date="2020-11" db="EMBL/GenBank/DDBJ databases">
        <authorList>
            <person name="Wallbank WR R."/>
            <person name="Pardo Diaz C."/>
            <person name="Kozak K."/>
            <person name="Martin S."/>
            <person name="Jiggins C."/>
            <person name="Moest M."/>
            <person name="Warren A I."/>
            <person name="Generalovic N T."/>
            <person name="Byers J.R.P. K."/>
            <person name="Montejo-Kovacevich G."/>
            <person name="Yen C E."/>
        </authorList>
    </citation>
    <scope>NUCLEOTIDE SEQUENCE [LARGE SCALE GENOMIC DNA]</scope>
</reference>
<keyword evidence="7" id="KW-0472">Membrane</keyword>
<feature type="compositionally biased region" description="Polar residues" evidence="6">
    <location>
        <begin position="74"/>
        <end position="91"/>
    </location>
</feature>
<evidence type="ECO:0000313" key="11">
    <source>
        <dbReference type="Proteomes" id="UP000594454"/>
    </source>
</evidence>
<protein>
    <submittedName>
        <fullName evidence="10">Uncharacterized protein</fullName>
    </submittedName>
</protein>
<dbReference type="CDD" id="cd06583">
    <property type="entry name" value="PGRP"/>
    <property type="match status" value="1"/>
</dbReference>
<dbReference type="SUPFAM" id="SSF55846">
    <property type="entry name" value="N-acetylmuramoyl-L-alanine amidase-like"/>
    <property type="match status" value="1"/>
</dbReference>
<evidence type="ECO:0000259" key="8">
    <source>
        <dbReference type="SMART" id="SM00644"/>
    </source>
</evidence>